<dbReference type="GO" id="GO:0005886">
    <property type="term" value="C:plasma membrane"/>
    <property type="evidence" value="ECO:0007669"/>
    <property type="project" value="UniProtKB-SubCell"/>
</dbReference>
<evidence type="ECO:0000256" key="1">
    <source>
        <dbReference type="ARBA" id="ARBA00004651"/>
    </source>
</evidence>
<dbReference type="Gene3D" id="1.20.1070.10">
    <property type="entry name" value="Rhodopsin 7-helix transmembrane proteins"/>
    <property type="match status" value="1"/>
</dbReference>
<evidence type="ECO:0000256" key="5">
    <source>
        <dbReference type="ARBA" id="ARBA00023040"/>
    </source>
</evidence>
<dbReference type="GO" id="GO:0007200">
    <property type="term" value="P:phospholipase C-activating G protein-coupled receptor signaling pathway"/>
    <property type="evidence" value="ECO:0007669"/>
    <property type="project" value="TreeGrafter"/>
</dbReference>
<evidence type="ECO:0000256" key="2">
    <source>
        <dbReference type="ARBA" id="ARBA00022475"/>
    </source>
</evidence>
<keyword evidence="9 10" id="KW-0807">Transducer</keyword>
<evidence type="ECO:0000256" key="6">
    <source>
        <dbReference type="ARBA" id="ARBA00023136"/>
    </source>
</evidence>
<dbReference type="PANTHER" id="PTHR24232:SF25">
    <property type="entry name" value="P2Y PURINOCEPTOR 8"/>
    <property type="match status" value="1"/>
</dbReference>
<protein>
    <submittedName>
        <fullName evidence="13">P2Y receptor family member 8</fullName>
    </submittedName>
</protein>
<feature type="transmembrane region" description="Helical" evidence="11">
    <location>
        <begin position="21"/>
        <end position="45"/>
    </location>
</feature>
<keyword evidence="2" id="KW-1003">Cell membrane</keyword>
<dbReference type="GeneTree" id="ENSGT01050000244840"/>
<dbReference type="InterPro" id="IPR000276">
    <property type="entry name" value="GPCR_Rhodpsn"/>
</dbReference>
<keyword evidence="6 11" id="KW-0472">Membrane</keyword>
<evidence type="ECO:0000313" key="14">
    <source>
        <dbReference type="Proteomes" id="UP000314986"/>
    </source>
</evidence>
<dbReference type="PROSITE" id="PS00237">
    <property type="entry name" value="G_PROTEIN_RECEP_F1_1"/>
    <property type="match status" value="1"/>
</dbReference>
<gene>
    <name evidence="13" type="primary">LOC103177217</name>
</gene>
<dbReference type="SUPFAM" id="SSF81321">
    <property type="entry name" value="Family A G protein-coupled receptor-like"/>
    <property type="match status" value="1"/>
</dbReference>
<keyword evidence="14" id="KW-1185">Reference proteome</keyword>
<evidence type="ECO:0000256" key="10">
    <source>
        <dbReference type="RuleBase" id="RU000688"/>
    </source>
</evidence>
<feature type="transmembrane region" description="Helical" evidence="11">
    <location>
        <begin position="234"/>
        <end position="260"/>
    </location>
</feature>
<feature type="transmembrane region" description="Helical" evidence="11">
    <location>
        <begin position="187"/>
        <end position="213"/>
    </location>
</feature>
<dbReference type="InParanoid" id="A0A4W3JHA4"/>
<keyword evidence="3 10" id="KW-0812">Transmembrane</keyword>
<reference evidence="14" key="2">
    <citation type="journal article" date="2007" name="PLoS Biol.">
        <title>Survey sequencing and comparative analysis of the elephant shark (Callorhinchus milii) genome.</title>
        <authorList>
            <person name="Venkatesh B."/>
            <person name="Kirkness E.F."/>
            <person name="Loh Y.H."/>
            <person name="Halpern A.L."/>
            <person name="Lee A.P."/>
            <person name="Johnson J."/>
            <person name="Dandona N."/>
            <person name="Viswanathan L.D."/>
            <person name="Tay A."/>
            <person name="Venter J.C."/>
            <person name="Strausberg R.L."/>
            <person name="Brenner S."/>
        </authorList>
    </citation>
    <scope>NUCLEOTIDE SEQUENCE [LARGE SCALE GENOMIC DNA]</scope>
</reference>
<proteinExistence type="inferred from homology"/>
<feature type="transmembrane region" description="Helical" evidence="11">
    <location>
        <begin position="99"/>
        <end position="124"/>
    </location>
</feature>
<feature type="transmembrane region" description="Helical" evidence="11">
    <location>
        <begin position="57"/>
        <end position="79"/>
    </location>
</feature>
<evidence type="ECO:0000313" key="13">
    <source>
        <dbReference type="Ensembl" id="ENSCMIP00000038811.1"/>
    </source>
</evidence>
<evidence type="ECO:0000256" key="3">
    <source>
        <dbReference type="ARBA" id="ARBA00022692"/>
    </source>
</evidence>
<feature type="domain" description="G-protein coupled receptors family 1 profile" evidence="12">
    <location>
        <begin position="37"/>
        <end position="291"/>
    </location>
</feature>
<evidence type="ECO:0000256" key="11">
    <source>
        <dbReference type="SAM" id="Phobius"/>
    </source>
</evidence>
<dbReference type="AlphaFoldDB" id="A0A4W3JHA4"/>
<name>A0A4W3JHA4_CALMI</name>
<dbReference type="Proteomes" id="UP000314986">
    <property type="component" value="Unassembled WGS sequence"/>
</dbReference>
<dbReference type="PRINTS" id="PR00237">
    <property type="entry name" value="GPCRRHODOPSN"/>
</dbReference>
<keyword evidence="8" id="KW-0325">Glycoprotein</keyword>
<dbReference type="InterPro" id="IPR017452">
    <property type="entry name" value="GPCR_Rhodpsn_7TM"/>
</dbReference>
<dbReference type="GO" id="GO:0035025">
    <property type="term" value="P:positive regulation of Rho protein signal transduction"/>
    <property type="evidence" value="ECO:0007669"/>
    <property type="project" value="TreeGrafter"/>
</dbReference>
<dbReference type="OMA" id="NTHCSIY"/>
<dbReference type="PROSITE" id="PS50262">
    <property type="entry name" value="G_PROTEIN_RECEP_F1_2"/>
    <property type="match status" value="1"/>
</dbReference>
<dbReference type="PRINTS" id="PR01157">
    <property type="entry name" value="P2YPURNOCPTR"/>
</dbReference>
<evidence type="ECO:0000256" key="8">
    <source>
        <dbReference type="ARBA" id="ARBA00023180"/>
    </source>
</evidence>
<reference evidence="14" key="1">
    <citation type="journal article" date="2006" name="Science">
        <title>Ancient noncoding elements conserved in the human genome.</title>
        <authorList>
            <person name="Venkatesh B."/>
            <person name="Kirkness E.F."/>
            <person name="Loh Y.H."/>
            <person name="Halpern A.L."/>
            <person name="Lee A.P."/>
            <person name="Johnson J."/>
            <person name="Dandona N."/>
            <person name="Viswanathan L.D."/>
            <person name="Tay A."/>
            <person name="Venter J.C."/>
            <person name="Strausberg R.L."/>
            <person name="Brenner S."/>
        </authorList>
    </citation>
    <scope>NUCLEOTIDE SEQUENCE [LARGE SCALE GENOMIC DNA]</scope>
</reference>
<dbReference type="FunFam" id="1.20.1070.10:FF:000040">
    <property type="entry name" value="Coagulation factor 2 (thrombin) receptor"/>
    <property type="match status" value="1"/>
</dbReference>
<accession>A0A4W3JHA4</accession>
<dbReference type="Ensembl" id="ENSCMIT00000039365.1">
    <property type="protein sequence ID" value="ENSCMIP00000038811.1"/>
    <property type="gene ID" value="ENSCMIG00000016284.1"/>
</dbReference>
<dbReference type="PANTHER" id="PTHR24232">
    <property type="entry name" value="G-PROTEIN COUPLED RECEPTOR"/>
    <property type="match status" value="1"/>
</dbReference>
<evidence type="ECO:0000256" key="7">
    <source>
        <dbReference type="ARBA" id="ARBA00023170"/>
    </source>
</evidence>
<comment type="similarity">
    <text evidence="10">Belongs to the G-protein coupled receptor 1 family.</text>
</comment>
<comment type="subcellular location">
    <subcellularLocation>
        <location evidence="1">Cell membrane</location>
        <topology evidence="1">Multi-pass membrane protein</topology>
    </subcellularLocation>
</comment>
<organism evidence="13 14">
    <name type="scientific">Callorhinchus milii</name>
    <name type="common">Ghost shark</name>
    <dbReference type="NCBI Taxonomy" id="7868"/>
    <lineage>
        <taxon>Eukaryota</taxon>
        <taxon>Metazoa</taxon>
        <taxon>Chordata</taxon>
        <taxon>Craniata</taxon>
        <taxon>Vertebrata</taxon>
        <taxon>Chondrichthyes</taxon>
        <taxon>Holocephali</taxon>
        <taxon>Chimaeriformes</taxon>
        <taxon>Callorhinchidae</taxon>
        <taxon>Callorhinchus</taxon>
    </lineage>
</organism>
<feature type="transmembrane region" description="Helical" evidence="11">
    <location>
        <begin position="136"/>
        <end position="155"/>
    </location>
</feature>
<keyword evidence="5 10" id="KW-0297">G-protein coupled receptor</keyword>
<keyword evidence="7 10" id="KW-0675">Receptor</keyword>
<sequence length="350" mass="39588">MNTTQLDNETLQMLSSGALRVWLPVVYSMVVLISLPCNGVSFWLLCFHTRPKTPLTIFLINLTLADLLLAFFLPFQIAYHVNHNHWVFGKGLCTFVTTVFYANMYCSILTMTCISVERYVGVLYPIRYAAWRDNRYAVAICVVMWAITLIILLPLEYSDLTFRVEELGITTCFDVLKRSVFSDKGSWGIFIFSIITFLFFIPFTITVLCYTRLIVRLCRREPKARGSGQKGRAVCLATLVVLVFVVCFTPSNITLLFHIILRLLYGRGCYEAYKVTLSLSCLNSCLDPFIFCFASKQFSSHLRQLLGGWRSRGPRDSIDRGLALGESGAKEGVSGKLIEGTVKEEPPTFS</sequence>
<dbReference type="Pfam" id="PF00001">
    <property type="entry name" value="7tm_1"/>
    <property type="match status" value="1"/>
</dbReference>
<dbReference type="GO" id="GO:0004930">
    <property type="term" value="F:G protein-coupled receptor activity"/>
    <property type="evidence" value="ECO:0007669"/>
    <property type="project" value="UniProtKB-KW"/>
</dbReference>
<reference evidence="13" key="4">
    <citation type="submission" date="2025-08" db="UniProtKB">
        <authorList>
            <consortium name="Ensembl"/>
        </authorList>
    </citation>
    <scope>IDENTIFICATION</scope>
</reference>
<evidence type="ECO:0000256" key="4">
    <source>
        <dbReference type="ARBA" id="ARBA00022989"/>
    </source>
</evidence>
<evidence type="ECO:0000256" key="9">
    <source>
        <dbReference type="ARBA" id="ARBA00023224"/>
    </source>
</evidence>
<evidence type="ECO:0000259" key="12">
    <source>
        <dbReference type="PROSITE" id="PS50262"/>
    </source>
</evidence>
<keyword evidence="4 11" id="KW-1133">Transmembrane helix</keyword>
<reference evidence="13" key="5">
    <citation type="submission" date="2025-09" db="UniProtKB">
        <authorList>
            <consortium name="Ensembl"/>
        </authorList>
    </citation>
    <scope>IDENTIFICATION</scope>
</reference>
<reference evidence="14" key="3">
    <citation type="journal article" date="2014" name="Nature">
        <title>Elephant shark genome provides unique insights into gnathostome evolution.</title>
        <authorList>
            <consortium name="International Elephant Shark Genome Sequencing Consortium"/>
            <person name="Venkatesh B."/>
            <person name="Lee A.P."/>
            <person name="Ravi V."/>
            <person name="Maurya A.K."/>
            <person name="Lian M.M."/>
            <person name="Swann J.B."/>
            <person name="Ohta Y."/>
            <person name="Flajnik M.F."/>
            <person name="Sutoh Y."/>
            <person name="Kasahara M."/>
            <person name="Hoon S."/>
            <person name="Gangu V."/>
            <person name="Roy S.W."/>
            <person name="Irimia M."/>
            <person name="Korzh V."/>
            <person name="Kondrychyn I."/>
            <person name="Lim Z.W."/>
            <person name="Tay B.H."/>
            <person name="Tohari S."/>
            <person name="Kong K.W."/>
            <person name="Ho S."/>
            <person name="Lorente-Galdos B."/>
            <person name="Quilez J."/>
            <person name="Marques-Bonet T."/>
            <person name="Raney B.J."/>
            <person name="Ingham P.W."/>
            <person name="Tay A."/>
            <person name="Hillier L.W."/>
            <person name="Minx P."/>
            <person name="Boehm T."/>
            <person name="Wilson R.K."/>
            <person name="Brenner S."/>
            <person name="Warren W.C."/>
        </authorList>
    </citation>
    <scope>NUCLEOTIDE SEQUENCE [LARGE SCALE GENOMIC DNA]</scope>
</reference>